<organism evidence="2 3">
    <name type="scientific">Paenibacillus silvestris</name>
    <dbReference type="NCBI Taxonomy" id="2606219"/>
    <lineage>
        <taxon>Bacteria</taxon>
        <taxon>Bacillati</taxon>
        <taxon>Bacillota</taxon>
        <taxon>Bacilli</taxon>
        <taxon>Bacillales</taxon>
        <taxon>Paenibacillaceae</taxon>
        <taxon>Paenibacillus</taxon>
    </lineage>
</organism>
<name>A0A6L8V5B0_9BACL</name>
<protein>
    <submittedName>
        <fullName evidence="2">Uncharacterized protein</fullName>
    </submittedName>
</protein>
<proteinExistence type="predicted"/>
<keyword evidence="1" id="KW-0812">Transmembrane</keyword>
<dbReference type="AlphaFoldDB" id="A0A6L8V5B0"/>
<feature type="transmembrane region" description="Helical" evidence="1">
    <location>
        <begin position="12"/>
        <end position="28"/>
    </location>
</feature>
<sequence length="76" mass="8722">MKVNFMKKTGIVFLFFISLMAALMTWQMNILSNFGGICIIGFCFGAAMLMWLDVLEVNEAIRRSVKKDDKRTKAEH</sequence>
<comment type="caution">
    <text evidence="2">The sequence shown here is derived from an EMBL/GenBank/DDBJ whole genome shotgun (WGS) entry which is preliminary data.</text>
</comment>
<dbReference type="RefSeq" id="WP_161408852.1">
    <property type="nucleotide sequence ID" value="NZ_WTUZ01000022.1"/>
</dbReference>
<evidence type="ECO:0000313" key="3">
    <source>
        <dbReference type="Proteomes" id="UP000481087"/>
    </source>
</evidence>
<evidence type="ECO:0000256" key="1">
    <source>
        <dbReference type="SAM" id="Phobius"/>
    </source>
</evidence>
<reference evidence="2 3" key="1">
    <citation type="submission" date="2019-12" db="EMBL/GenBank/DDBJ databases">
        <title>Paenibacillus sp. nov. sp. isolated from soil.</title>
        <authorList>
            <person name="Kim J."/>
            <person name="Jeong S.E."/>
            <person name="Jung H.S."/>
            <person name="Jeon C.O."/>
        </authorList>
    </citation>
    <scope>NUCLEOTIDE SEQUENCE [LARGE SCALE GENOMIC DNA]</scope>
    <source>
        <strain evidence="2 3">5J-6</strain>
    </source>
</reference>
<dbReference type="Proteomes" id="UP000481087">
    <property type="component" value="Unassembled WGS sequence"/>
</dbReference>
<keyword evidence="3" id="KW-1185">Reference proteome</keyword>
<accession>A0A6L8V5B0</accession>
<keyword evidence="1" id="KW-0472">Membrane</keyword>
<evidence type="ECO:0000313" key="2">
    <source>
        <dbReference type="EMBL" id="MZQ84801.1"/>
    </source>
</evidence>
<gene>
    <name evidence="2" type="ORF">GQF01_22075</name>
</gene>
<dbReference type="EMBL" id="WTUZ01000022">
    <property type="protein sequence ID" value="MZQ84801.1"/>
    <property type="molecule type" value="Genomic_DNA"/>
</dbReference>
<keyword evidence="1" id="KW-1133">Transmembrane helix</keyword>
<feature type="transmembrane region" description="Helical" evidence="1">
    <location>
        <begin position="34"/>
        <end position="54"/>
    </location>
</feature>